<dbReference type="Pfam" id="PF01169">
    <property type="entry name" value="GDT1"/>
    <property type="match status" value="2"/>
</dbReference>
<keyword evidence="4 6" id="KW-1133">Transmembrane helix</keyword>
<evidence type="ECO:0000256" key="3">
    <source>
        <dbReference type="ARBA" id="ARBA00022692"/>
    </source>
</evidence>
<comment type="similarity">
    <text evidence="2 6">Belongs to the GDT1 family.</text>
</comment>
<evidence type="ECO:0000313" key="8">
    <source>
        <dbReference type="Proteomes" id="UP000264006"/>
    </source>
</evidence>
<feature type="transmembrane region" description="Helical" evidence="6">
    <location>
        <begin position="98"/>
        <end position="115"/>
    </location>
</feature>
<dbReference type="Proteomes" id="UP000264006">
    <property type="component" value="Chromosome"/>
</dbReference>
<feature type="transmembrane region" description="Helical" evidence="6">
    <location>
        <begin position="67"/>
        <end position="86"/>
    </location>
</feature>
<dbReference type="PANTHER" id="PTHR12608">
    <property type="entry name" value="TRANSMEMBRANE PROTEIN HTP-1 RELATED"/>
    <property type="match status" value="1"/>
</dbReference>
<evidence type="ECO:0000256" key="2">
    <source>
        <dbReference type="ARBA" id="ARBA00009190"/>
    </source>
</evidence>
<comment type="subcellular location">
    <subcellularLocation>
        <location evidence="1 6">Membrane</location>
        <topology evidence="1 6">Multi-pass membrane protein</topology>
    </subcellularLocation>
</comment>
<feature type="transmembrane region" description="Helical" evidence="6">
    <location>
        <begin position="170"/>
        <end position="188"/>
    </location>
</feature>
<keyword evidence="5 6" id="KW-0472">Membrane</keyword>
<evidence type="ECO:0000256" key="5">
    <source>
        <dbReference type="ARBA" id="ARBA00023136"/>
    </source>
</evidence>
<keyword evidence="8" id="KW-1185">Reference proteome</keyword>
<evidence type="ECO:0000256" key="4">
    <source>
        <dbReference type="ARBA" id="ARBA00022989"/>
    </source>
</evidence>
<feature type="transmembrane region" description="Helical" evidence="6">
    <location>
        <begin position="145"/>
        <end position="163"/>
    </location>
</feature>
<dbReference type="PANTHER" id="PTHR12608:SF1">
    <property type="entry name" value="TRANSMEMBRANE PROTEIN 165"/>
    <property type="match status" value="1"/>
</dbReference>
<accession>A0A346Y5E0</accession>
<dbReference type="RefSeq" id="WP_114593826.1">
    <property type="nucleotide sequence ID" value="NZ_CP031165.1"/>
</dbReference>
<feature type="transmembrane region" description="Helical" evidence="6">
    <location>
        <begin position="36"/>
        <end position="60"/>
    </location>
</feature>
<sequence length="190" mass="19075">MFDAIGVAFATVFLAELGDKSQLLALSLSARYRRSVLLLAVLTASAVTMAVSVTAGNLVGQLLPTRAITAGAALLFVAFGVITLRGDDEQDDEEEGESASSSSGFVGIVAALSLAEFGDKTMVATFALAAASSAVGTWIGATAGMALAGAIGVAIGGAVWTRLSPRTVRLVSGGLFLLVGVVLLADALRG</sequence>
<organism evidence="7 8">
    <name type="scientific">Euzebya pacifica</name>
    <dbReference type="NCBI Taxonomy" id="1608957"/>
    <lineage>
        <taxon>Bacteria</taxon>
        <taxon>Bacillati</taxon>
        <taxon>Actinomycetota</taxon>
        <taxon>Nitriliruptoria</taxon>
        <taxon>Euzebyales</taxon>
    </lineage>
</organism>
<proteinExistence type="inferred from homology"/>
<keyword evidence="3 6" id="KW-0812">Transmembrane</keyword>
<name>A0A346Y5E0_9ACTN</name>
<dbReference type="GO" id="GO:0046873">
    <property type="term" value="F:metal ion transmembrane transporter activity"/>
    <property type="evidence" value="ECO:0007669"/>
    <property type="project" value="InterPro"/>
</dbReference>
<dbReference type="OrthoDB" id="5188730at2"/>
<reference evidence="7 8" key="1">
    <citation type="submission" date="2018-09" db="EMBL/GenBank/DDBJ databases">
        <title>Complete genome sequence of Euzebya sp. DY32-46 isolated from seawater of Pacific Ocean.</title>
        <authorList>
            <person name="Xu L."/>
            <person name="Wu Y.-H."/>
            <person name="Xu X.-W."/>
        </authorList>
    </citation>
    <scope>NUCLEOTIDE SEQUENCE [LARGE SCALE GENOMIC DNA]</scope>
    <source>
        <strain evidence="7 8">DY32-46</strain>
    </source>
</reference>
<dbReference type="GO" id="GO:0016020">
    <property type="term" value="C:membrane"/>
    <property type="evidence" value="ECO:0007669"/>
    <property type="project" value="UniProtKB-SubCell"/>
</dbReference>
<protein>
    <recommendedName>
        <fullName evidence="6">GDT1 family protein</fullName>
    </recommendedName>
</protein>
<gene>
    <name evidence="7" type="ORF">DVS28_a5031</name>
</gene>
<dbReference type="AlphaFoldDB" id="A0A346Y5E0"/>
<evidence type="ECO:0000256" key="6">
    <source>
        <dbReference type="RuleBase" id="RU365102"/>
    </source>
</evidence>
<evidence type="ECO:0000256" key="1">
    <source>
        <dbReference type="ARBA" id="ARBA00004141"/>
    </source>
</evidence>
<dbReference type="KEGG" id="euz:DVS28_a5031"/>
<evidence type="ECO:0000313" key="7">
    <source>
        <dbReference type="EMBL" id="AXV09687.1"/>
    </source>
</evidence>
<dbReference type="EMBL" id="CP031165">
    <property type="protein sequence ID" value="AXV09687.1"/>
    <property type="molecule type" value="Genomic_DNA"/>
</dbReference>
<dbReference type="InterPro" id="IPR001727">
    <property type="entry name" value="GDT1-like"/>
</dbReference>